<feature type="domain" description="NADPH-dependent FMN reductase-like" evidence="1">
    <location>
        <begin position="36"/>
        <end position="116"/>
    </location>
</feature>
<dbReference type="EMBL" id="JBHMAU010000025">
    <property type="protein sequence ID" value="MFB9775436.1"/>
    <property type="molecule type" value="Genomic_DNA"/>
</dbReference>
<dbReference type="Proteomes" id="UP001589707">
    <property type="component" value="Unassembled WGS sequence"/>
</dbReference>
<evidence type="ECO:0000313" key="2">
    <source>
        <dbReference type="EMBL" id="MFB9775436.1"/>
    </source>
</evidence>
<accession>A0ABV5WZ24</accession>
<sequence>MARVLLVHHSPSPATERLAAAARAGLSMPELEDIEVVERPALEATAADVLAADAYVLGTTANFGYISGALKHFFDTTYYATREQTAGRPFCYWIHGGYDTTGAEKAMEAITTGFGWQKAHAPIAFTGEVGEEHLGQVTEMAATVAATVM</sequence>
<comment type="caution">
    <text evidence="2">The sequence shown here is derived from an EMBL/GenBank/DDBJ whole genome shotgun (WGS) entry which is preliminary data.</text>
</comment>
<keyword evidence="3" id="KW-1185">Reference proteome</keyword>
<name>A0ABV5WZ24_9MICO</name>
<gene>
    <name evidence="2" type="ORF">ACFFN1_03260</name>
</gene>
<dbReference type="SUPFAM" id="SSF52218">
    <property type="entry name" value="Flavoproteins"/>
    <property type="match status" value="1"/>
</dbReference>
<proteinExistence type="predicted"/>
<evidence type="ECO:0000259" key="1">
    <source>
        <dbReference type="Pfam" id="PF03358"/>
    </source>
</evidence>
<dbReference type="RefSeq" id="WP_376838554.1">
    <property type="nucleotide sequence ID" value="NZ_JBHMAU010000025.1"/>
</dbReference>
<dbReference type="InterPro" id="IPR005025">
    <property type="entry name" value="FMN_Rdtase-like_dom"/>
</dbReference>
<protein>
    <submittedName>
        <fullName evidence="2">Flavodoxin family protein</fullName>
    </submittedName>
</protein>
<reference evidence="2 3" key="1">
    <citation type="submission" date="2024-09" db="EMBL/GenBank/DDBJ databases">
        <authorList>
            <person name="Sun Q."/>
            <person name="Mori K."/>
        </authorList>
    </citation>
    <scope>NUCLEOTIDE SEQUENCE [LARGE SCALE GENOMIC DNA]</scope>
    <source>
        <strain evidence="2 3">JCM 11683</strain>
    </source>
</reference>
<dbReference type="Pfam" id="PF03358">
    <property type="entry name" value="FMN_red"/>
    <property type="match status" value="1"/>
</dbReference>
<dbReference type="InterPro" id="IPR029039">
    <property type="entry name" value="Flavoprotein-like_sf"/>
</dbReference>
<dbReference type="Gene3D" id="3.40.50.360">
    <property type="match status" value="1"/>
</dbReference>
<evidence type="ECO:0000313" key="3">
    <source>
        <dbReference type="Proteomes" id="UP001589707"/>
    </source>
</evidence>
<organism evidence="2 3">
    <name type="scientific">Brevibacterium otitidis</name>
    <dbReference type="NCBI Taxonomy" id="53364"/>
    <lineage>
        <taxon>Bacteria</taxon>
        <taxon>Bacillati</taxon>
        <taxon>Actinomycetota</taxon>
        <taxon>Actinomycetes</taxon>
        <taxon>Micrococcales</taxon>
        <taxon>Brevibacteriaceae</taxon>
        <taxon>Brevibacterium</taxon>
    </lineage>
</organism>